<reference evidence="2 3" key="1">
    <citation type="submission" date="2023-01" db="EMBL/GenBank/DDBJ databases">
        <authorList>
            <person name="Kreplak J."/>
        </authorList>
    </citation>
    <scope>NUCLEOTIDE SEQUENCE [LARGE SCALE GENOMIC DNA]</scope>
</reference>
<dbReference type="EMBL" id="OX451741">
    <property type="protein sequence ID" value="CAI8616488.1"/>
    <property type="molecule type" value="Genomic_DNA"/>
</dbReference>
<name>A0AAV1B4M2_VICFA</name>
<dbReference type="AlphaFoldDB" id="A0AAV1B4M2"/>
<sequence>MPLSADCKYFLLPSSWILKWRNYISPSFKNPDIPKTLDRVIDSLMCEKHSQLVERPPQLVFRRGAIIQKESSASGLTIIPENDWRCFCEEWGATKTKRVSATIEHINNSGAFLTGSSDKMLICEDQLQIGHKVNGITHVICVLSFKIGSVLWCNKTLWLSCQSDVHGISVFCLQ</sequence>
<feature type="domain" description="DUSP" evidence="1">
    <location>
        <begin position="1"/>
        <end position="103"/>
    </location>
</feature>
<dbReference type="Proteomes" id="UP001157006">
    <property type="component" value="Chromosome 6"/>
</dbReference>
<dbReference type="PROSITE" id="PS51283">
    <property type="entry name" value="DUSP"/>
    <property type="match status" value="1"/>
</dbReference>
<evidence type="ECO:0000259" key="1">
    <source>
        <dbReference type="PROSITE" id="PS51283"/>
    </source>
</evidence>
<protein>
    <recommendedName>
        <fullName evidence="1">DUSP domain-containing protein</fullName>
    </recommendedName>
</protein>
<keyword evidence="3" id="KW-1185">Reference proteome</keyword>
<evidence type="ECO:0000313" key="2">
    <source>
        <dbReference type="EMBL" id="CAI8616488.1"/>
    </source>
</evidence>
<gene>
    <name evidence="2" type="ORF">VFH_VI031320</name>
</gene>
<dbReference type="GO" id="GO:0004843">
    <property type="term" value="F:cysteine-type deubiquitinase activity"/>
    <property type="evidence" value="ECO:0007669"/>
    <property type="project" value="InterPro"/>
</dbReference>
<organism evidence="2 3">
    <name type="scientific">Vicia faba</name>
    <name type="common">Broad bean</name>
    <name type="synonym">Faba vulgaris</name>
    <dbReference type="NCBI Taxonomy" id="3906"/>
    <lineage>
        <taxon>Eukaryota</taxon>
        <taxon>Viridiplantae</taxon>
        <taxon>Streptophyta</taxon>
        <taxon>Embryophyta</taxon>
        <taxon>Tracheophyta</taxon>
        <taxon>Spermatophyta</taxon>
        <taxon>Magnoliopsida</taxon>
        <taxon>eudicotyledons</taxon>
        <taxon>Gunneridae</taxon>
        <taxon>Pentapetalae</taxon>
        <taxon>rosids</taxon>
        <taxon>fabids</taxon>
        <taxon>Fabales</taxon>
        <taxon>Fabaceae</taxon>
        <taxon>Papilionoideae</taxon>
        <taxon>50 kb inversion clade</taxon>
        <taxon>NPAAA clade</taxon>
        <taxon>Hologalegina</taxon>
        <taxon>IRL clade</taxon>
        <taxon>Fabeae</taxon>
        <taxon>Vicia</taxon>
    </lineage>
</organism>
<evidence type="ECO:0000313" key="3">
    <source>
        <dbReference type="Proteomes" id="UP001157006"/>
    </source>
</evidence>
<dbReference type="InterPro" id="IPR006615">
    <property type="entry name" value="Pept_C19_DUSP"/>
</dbReference>
<proteinExistence type="predicted"/>
<accession>A0AAV1B4M2</accession>